<reference evidence="2 3" key="1">
    <citation type="submission" date="2017-07" db="EMBL/GenBank/DDBJ databases">
        <title>Leptospira spp. isolated from tropical soils.</title>
        <authorList>
            <person name="Thibeaux R."/>
            <person name="Iraola G."/>
            <person name="Ferres I."/>
            <person name="Bierque E."/>
            <person name="Girault D."/>
            <person name="Soupe-Gilbert M.-E."/>
            <person name="Picardeau M."/>
            <person name="Goarant C."/>
        </authorList>
    </citation>
    <scope>NUCLEOTIDE SEQUENCE [LARGE SCALE GENOMIC DNA]</scope>
    <source>
        <strain evidence="2 3">FH2-C-A2</strain>
    </source>
</reference>
<comment type="caution">
    <text evidence="2">The sequence shown here is derived from an EMBL/GenBank/DDBJ whole genome shotgun (WGS) entry which is preliminary data.</text>
</comment>
<evidence type="ECO:0000256" key="1">
    <source>
        <dbReference type="SAM" id="Phobius"/>
    </source>
</evidence>
<name>A0A2M9ZA51_9LEPT</name>
<accession>A0A2M9ZA51</accession>
<dbReference type="RefSeq" id="WP_100759248.1">
    <property type="nucleotide sequence ID" value="NZ_NPDT01000005.1"/>
</dbReference>
<proteinExistence type="predicted"/>
<evidence type="ECO:0000313" key="2">
    <source>
        <dbReference type="EMBL" id="PJZ65280.1"/>
    </source>
</evidence>
<evidence type="ECO:0000313" key="3">
    <source>
        <dbReference type="Proteomes" id="UP000231912"/>
    </source>
</evidence>
<gene>
    <name evidence="2" type="ORF">CH371_12840</name>
</gene>
<keyword evidence="1" id="KW-0812">Transmembrane</keyword>
<keyword evidence="1" id="KW-0472">Membrane</keyword>
<protein>
    <submittedName>
        <fullName evidence="2">Uncharacterized protein</fullName>
    </submittedName>
</protein>
<keyword evidence="1" id="KW-1133">Transmembrane helix</keyword>
<organism evidence="2 3">
    <name type="scientific">Leptospira wolffii</name>
    <dbReference type="NCBI Taxonomy" id="409998"/>
    <lineage>
        <taxon>Bacteria</taxon>
        <taxon>Pseudomonadati</taxon>
        <taxon>Spirochaetota</taxon>
        <taxon>Spirochaetia</taxon>
        <taxon>Leptospirales</taxon>
        <taxon>Leptospiraceae</taxon>
        <taxon>Leptospira</taxon>
    </lineage>
</organism>
<feature type="transmembrane region" description="Helical" evidence="1">
    <location>
        <begin position="20"/>
        <end position="40"/>
    </location>
</feature>
<dbReference type="EMBL" id="NPDT01000005">
    <property type="protein sequence ID" value="PJZ65280.1"/>
    <property type="molecule type" value="Genomic_DNA"/>
</dbReference>
<dbReference type="Proteomes" id="UP000231912">
    <property type="component" value="Unassembled WGS sequence"/>
</dbReference>
<dbReference type="AlphaFoldDB" id="A0A2M9ZA51"/>
<sequence>MLFSFRRSLAISKDRKKPRFGFVILLSERIFWSILLAFAISNCGLALGFQAEQEASQKQDQSGPNPILAALGIPSGPAYYLSFNPSIVTIVKDPISVDVTLNAWPGGESLFVEMSDSVEGGVAQIFAGESVNFTASNMIQNLSVEAFAHDDVSRPGVIVFTVASPGSILDGQIIGVLPVVVTAAGF</sequence>